<reference evidence="1" key="1">
    <citation type="submission" date="2014-09" db="EMBL/GenBank/DDBJ databases">
        <authorList>
            <person name="Magalhaes I.L.F."/>
            <person name="Oliveira U."/>
            <person name="Santos F.R."/>
            <person name="Vidigal T.H.D.A."/>
            <person name="Brescovit A.D."/>
            <person name="Santos A.J."/>
        </authorList>
    </citation>
    <scope>NUCLEOTIDE SEQUENCE</scope>
    <source>
        <tissue evidence="1">Shoot tissue taken approximately 20 cm above the soil surface</tissue>
    </source>
</reference>
<dbReference type="AlphaFoldDB" id="A0A0A9B418"/>
<organism evidence="1">
    <name type="scientific">Arundo donax</name>
    <name type="common">Giant reed</name>
    <name type="synonym">Donax arundinaceus</name>
    <dbReference type="NCBI Taxonomy" id="35708"/>
    <lineage>
        <taxon>Eukaryota</taxon>
        <taxon>Viridiplantae</taxon>
        <taxon>Streptophyta</taxon>
        <taxon>Embryophyta</taxon>
        <taxon>Tracheophyta</taxon>
        <taxon>Spermatophyta</taxon>
        <taxon>Magnoliopsida</taxon>
        <taxon>Liliopsida</taxon>
        <taxon>Poales</taxon>
        <taxon>Poaceae</taxon>
        <taxon>PACMAD clade</taxon>
        <taxon>Arundinoideae</taxon>
        <taxon>Arundineae</taxon>
        <taxon>Arundo</taxon>
    </lineage>
</organism>
<dbReference type="EMBL" id="GBRH01241970">
    <property type="protein sequence ID" value="JAD55925.1"/>
    <property type="molecule type" value="Transcribed_RNA"/>
</dbReference>
<protein>
    <submittedName>
        <fullName evidence="1">Uncharacterized protein</fullName>
    </submittedName>
</protein>
<accession>A0A0A9B418</accession>
<evidence type="ECO:0000313" key="1">
    <source>
        <dbReference type="EMBL" id="JAD55925.1"/>
    </source>
</evidence>
<sequence>MYCQSRENLAIFEFLDQSVDY</sequence>
<name>A0A0A9B418_ARUDO</name>
<reference evidence="1" key="2">
    <citation type="journal article" date="2015" name="Data Brief">
        <title>Shoot transcriptome of the giant reed, Arundo donax.</title>
        <authorList>
            <person name="Barrero R.A."/>
            <person name="Guerrero F.D."/>
            <person name="Moolhuijzen P."/>
            <person name="Goolsby J.A."/>
            <person name="Tidwell J."/>
            <person name="Bellgard S.E."/>
            <person name="Bellgard M.I."/>
        </authorList>
    </citation>
    <scope>NUCLEOTIDE SEQUENCE</scope>
    <source>
        <tissue evidence="1">Shoot tissue taken approximately 20 cm above the soil surface</tissue>
    </source>
</reference>
<proteinExistence type="predicted"/>